<feature type="region of interest" description="Disordered" evidence="1">
    <location>
        <begin position="113"/>
        <end position="142"/>
    </location>
</feature>
<proteinExistence type="predicted"/>
<feature type="region of interest" description="Disordered" evidence="1">
    <location>
        <begin position="22"/>
        <end position="86"/>
    </location>
</feature>
<protein>
    <submittedName>
        <fullName evidence="2">Uncharacterized protein</fullName>
    </submittedName>
</protein>
<accession>M5C432</accession>
<comment type="caution">
    <text evidence="2">The sequence shown here is derived from an EMBL/GenBank/DDBJ whole genome shotgun (WGS) entry which is preliminary data.</text>
</comment>
<gene>
    <name evidence="2" type="ORF">BN14_08820</name>
</gene>
<sequence>MFFYKTGNSSSTSQNFQYQTPVTSLGSLPVSPTSSIRTRPLFLPSPSVQIGQYAETSDEAPTRKRKERPEYSFDSPARCSKRRYTEPEVIDIDDDDNWHSAFANTGYQDARRPRFSVESSIAHSEDEEDSGSQFSTNTHSNSSRWIALPEAQELWMLYQNPICSGALRSGPSGMGLSPI</sequence>
<dbReference type="AlphaFoldDB" id="M5C432"/>
<dbReference type="Proteomes" id="UP000012065">
    <property type="component" value="Unassembled WGS sequence"/>
</dbReference>
<evidence type="ECO:0000313" key="3">
    <source>
        <dbReference type="Proteomes" id="UP000012065"/>
    </source>
</evidence>
<dbReference type="HOGENOM" id="CLU_1504468_0_0_1"/>
<reference evidence="2 3" key="1">
    <citation type="journal article" date="2013" name="J. Biotechnol.">
        <title>Establishment and interpretation of the genome sequence of the phytopathogenic fungus Rhizoctonia solani AG1-IB isolate 7/3/14.</title>
        <authorList>
            <person name="Wibberg D.W."/>
            <person name="Jelonek L.J."/>
            <person name="Rupp O.R."/>
            <person name="Hennig M.H."/>
            <person name="Eikmeyer F.E."/>
            <person name="Goesmann A.G."/>
            <person name="Hartmann A.H."/>
            <person name="Borriss R.B."/>
            <person name="Grosch R.G."/>
            <person name="Puehler A.P."/>
            <person name="Schlueter A.S."/>
        </authorList>
    </citation>
    <scope>NUCLEOTIDE SEQUENCE [LARGE SCALE GENOMIC DNA]</scope>
    <source>
        <strain evidence="3">AG1-IB / isolate 7/3/14</strain>
    </source>
</reference>
<evidence type="ECO:0000256" key="1">
    <source>
        <dbReference type="SAM" id="MobiDB-lite"/>
    </source>
</evidence>
<organism evidence="2 3">
    <name type="scientific">Thanatephorus cucumeris (strain AG1-IB / isolate 7/3/14)</name>
    <name type="common">Lettuce bottom rot fungus</name>
    <name type="synonym">Rhizoctonia solani</name>
    <dbReference type="NCBI Taxonomy" id="1108050"/>
    <lineage>
        <taxon>Eukaryota</taxon>
        <taxon>Fungi</taxon>
        <taxon>Dikarya</taxon>
        <taxon>Basidiomycota</taxon>
        <taxon>Agaricomycotina</taxon>
        <taxon>Agaricomycetes</taxon>
        <taxon>Cantharellales</taxon>
        <taxon>Ceratobasidiaceae</taxon>
        <taxon>Rhizoctonia</taxon>
        <taxon>Rhizoctonia solani AG-1</taxon>
    </lineage>
</organism>
<name>M5C432_THACB</name>
<feature type="compositionally biased region" description="Polar residues" evidence="1">
    <location>
        <begin position="22"/>
        <end position="37"/>
    </location>
</feature>
<dbReference type="EMBL" id="CAOJ01013530">
    <property type="protein sequence ID" value="CCO34713.1"/>
    <property type="molecule type" value="Genomic_DNA"/>
</dbReference>
<evidence type="ECO:0000313" key="2">
    <source>
        <dbReference type="EMBL" id="CCO34713.1"/>
    </source>
</evidence>
<feature type="compositionally biased region" description="Polar residues" evidence="1">
    <location>
        <begin position="131"/>
        <end position="142"/>
    </location>
</feature>